<feature type="domain" description="Cytochrome c oxidase subunit IV bacterial aa3 type" evidence="2">
    <location>
        <begin position="9"/>
        <end position="40"/>
    </location>
</feature>
<dbReference type="InterPro" id="IPR036596">
    <property type="entry name" value="Cyt-C_aa3_sf"/>
</dbReference>
<keyword evidence="4" id="KW-1185">Reference proteome</keyword>
<evidence type="ECO:0000313" key="3">
    <source>
        <dbReference type="EMBL" id="GLQ19622.1"/>
    </source>
</evidence>
<reference evidence="3" key="1">
    <citation type="journal article" date="2014" name="Int. J. Syst. Evol. Microbiol.">
        <title>Complete genome of a new Firmicutes species belonging to the dominant human colonic microbiota ('Ruminococcus bicirculans') reveals two chromosomes and a selective capacity to utilize plant glucans.</title>
        <authorList>
            <consortium name="NISC Comparative Sequencing Program"/>
            <person name="Wegmann U."/>
            <person name="Louis P."/>
            <person name="Goesmann A."/>
            <person name="Henrissat B."/>
            <person name="Duncan S.H."/>
            <person name="Flint H.J."/>
        </authorList>
    </citation>
    <scope>NUCLEOTIDE SEQUENCE</scope>
    <source>
        <strain evidence="3">NBRC 108216</strain>
    </source>
</reference>
<feature type="transmembrane region" description="Helical" evidence="1">
    <location>
        <begin position="26"/>
        <end position="44"/>
    </location>
</feature>
<accession>A0ABQ5UY32</accession>
<protein>
    <recommendedName>
        <fullName evidence="2">Cytochrome c oxidase subunit IV bacterial aa3 type domain-containing protein</fullName>
    </recommendedName>
</protein>
<feature type="transmembrane region" description="Helical" evidence="1">
    <location>
        <begin position="50"/>
        <end position="69"/>
    </location>
</feature>
<reference evidence="3" key="2">
    <citation type="submission" date="2023-01" db="EMBL/GenBank/DDBJ databases">
        <title>Draft genome sequence of Algimonas porphyrae strain NBRC 108216.</title>
        <authorList>
            <person name="Sun Q."/>
            <person name="Mori K."/>
        </authorList>
    </citation>
    <scope>NUCLEOTIDE SEQUENCE</scope>
    <source>
        <strain evidence="3">NBRC 108216</strain>
    </source>
</reference>
<evidence type="ECO:0000256" key="1">
    <source>
        <dbReference type="SAM" id="Phobius"/>
    </source>
</evidence>
<keyword evidence="1" id="KW-0472">Membrane</keyword>
<proteinExistence type="predicted"/>
<dbReference type="RefSeq" id="WP_284369436.1">
    <property type="nucleotide sequence ID" value="NZ_BSNJ01000001.1"/>
</dbReference>
<dbReference type="Gene3D" id="1.20.5.160">
    <property type="entry name" value="Bacterial aa3 type cytochrome c oxidase subunit IV"/>
    <property type="match status" value="1"/>
</dbReference>
<feature type="transmembrane region" description="Helical" evidence="1">
    <location>
        <begin position="76"/>
        <end position="96"/>
    </location>
</feature>
<keyword evidence="1" id="KW-0812">Transmembrane</keyword>
<dbReference type="Proteomes" id="UP001161390">
    <property type="component" value="Unassembled WGS sequence"/>
</dbReference>
<evidence type="ECO:0000259" key="2">
    <source>
        <dbReference type="Pfam" id="PF07835"/>
    </source>
</evidence>
<name>A0ABQ5UY32_9PROT</name>
<dbReference type="SUPFAM" id="SSF81469">
    <property type="entry name" value="Bacterial aa3 type cytochrome c oxidase subunit IV"/>
    <property type="match status" value="1"/>
</dbReference>
<dbReference type="Pfam" id="PF07835">
    <property type="entry name" value="COX4_pro_2"/>
    <property type="match status" value="1"/>
</dbReference>
<sequence>MADTHYTRGDMDIEDHSETFGGFMKFSVYGGAAIIVTLLFPILVFGVNLAWPTALVISVVLGVIMGIALKFKAQWYAVLIGMAVFLALVIGVLSLIF</sequence>
<gene>
    <name evidence="3" type="ORF">GCM10007854_05770</name>
</gene>
<dbReference type="EMBL" id="BSNJ01000001">
    <property type="protein sequence ID" value="GLQ19622.1"/>
    <property type="molecule type" value="Genomic_DNA"/>
</dbReference>
<organism evidence="3 4">
    <name type="scientific">Algimonas porphyrae</name>
    <dbReference type="NCBI Taxonomy" id="1128113"/>
    <lineage>
        <taxon>Bacteria</taxon>
        <taxon>Pseudomonadati</taxon>
        <taxon>Pseudomonadota</taxon>
        <taxon>Alphaproteobacteria</taxon>
        <taxon>Maricaulales</taxon>
        <taxon>Robiginitomaculaceae</taxon>
        <taxon>Algimonas</taxon>
    </lineage>
</organism>
<evidence type="ECO:0000313" key="4">
    <source>
        <dbReference type="Proteomes" id="UP001161390"/>
    </source>
</evidence>
<keyword evidence="1" id="KW-1133">Transmembrane helix</keyword>
<dbReference type="InterPro" id="IPR012422">
    <property type="entry name" value="Cyt_c_oxidase_su4_bac-aa3"/>
</dbReference>
<comment type="caution">
    <text evidence="3">The sequence shown here is derived from an EMBL/GenBank/DDBJ whole genome shotgun (WGS) entry which is preliminary data.</text>
</comment>